<dbReference type="EMBL" id="BK032843">
    <property type="protein sequence ID" value="DAF63681.1"/>
    <property type="molecule type" value="Genomic_DNA"/>
</dbReference>
<proteinExistence type="predicted"/>
<reference evidence="1" key="1">
    <citation type="journal article" date="2021" name="Proc. Natl. Acad. Sci. U.S.A.">
        <title>A Catalog of Tens of Thousands of Viruses from Human Metagenomes Reveals Hidden Associations with Chronic Diseases.</title>
        <authorList>
            <person name="Tisza M.J."/>
            <person name="Buck C.B."/>
        </authorList>
    </citation>
    <scope>NUCLEOTIDE SEQUENCE</scope>
    <source>
        <strain evidence="1">Ctz6O13</strain>
    </source>
</reference>
<sequence>MGQSYDSNAAYIKWSPYFDYTTLKTLEASKKLPVPKGYPVISDAEGVDMTSEIDALATLLHVDETTDDLQVTDGSEDEKVKFLNMLASALRKVESSFGKYSYNGTIDEETLDMIEDILNRHELYVIPSSIAEAAYKNVASANIYAVSHDIRNRDQAYTAISMNQMRGAAENSPKGEQAAHLNMLNPLTKYIMQYQNLVGKDVIGIAANGEKFWFNVYYYWTQVLKSNSEEKARYLHFETTLNRVKGRAQALREGNLSLLSSHTTTHIPDLDIRDHKIATQLFEKFGANEDSVRYRYTDLLVSELLSSATDFCSYT</sequence>
<organism evidence="1">
    <name type="scientific">Podoviridae sp. ctz6O13</name>
    <dbReference type="NCBI Taxonomy" id="2827757"/>
    <lineage>
        <taxon>Viruses</taxon>
        <taxon>Duplodnaviria</taxon>
        <taxon>Heunggongvirae</taxon>
        <taxon>Uroviricota</taxon>
        <taxon>Caudoviricetes</taxon>
    </lineage>
</organism>
<evidence type="ECO:0000313" key="1">
    <source>
        <dbReference type="EMBL" id="DAF63681.1"/>
    </source>
</evidence>
<name>A0A8S5TKH7_9CAUD</name>
<accession>A0A8S5TKH7</accession>
<protein>
    <submittedName>
        <fullName evidence="1">Uncharacterized protein</fullName>
    </submittedName>
</protein>